<reference evidence="4 5" key="1">
    <citation type="submission" date="2018-08" db="EMBL/GenBank/DDBJ databases">
        <title>Genome and evolution of the arbuscular mycorrhizal fungus Diversispora epigaea (formerly Glomus versiforme) and its bacterial endosymbionts.</title>
        <authorList>
            <person name="Sun X."/>
            <person name="Fei Z."/>
            <person name="Harrison M."/>
        </authorList>
    </citation>
    <scope>NUCLEOTIDE SEQUENCE [LARGE SCALE GENOMIC DNA]</scope>
    <source>
        <strain evidence="4 5">IT104</strain>
    </source>
</reference>
<evidence type="ECO:0000256" key="1">
    <source>
        <dbReference type="SAM" id="MobiDB-lite"/>
    </source>
</evidence>
<dbReference type="InterPro" id="IPR002035">
    <property type="entry name" value="VWF_A"/>
</dbReference>
<dbReference type="SMART" id="SM00367">
    <property type="entry name" value="LRR_CC"/>
    <property type="match status" value="1"/>
</dbReference>
<dbReference type="PROSITE" id="PS50234">
    <property type="entry name" value="VWFA"/>
    <property type="match status" value="1"/>
</dbReference>
<dbReference type="SUPFAM" id="SSF52047">
    <property type="entry name" value="RNI-like"/>
    <property type="match status" value="1"/>
</dbReference>
<evidence type="ECO:0000259" key="3">
    <source>
        <dbReference type="PROSITE" id="PS50234"/>
    </source>
</evidence>
<dbReference type="PANTHER" id="PTHR22796">
    <property type="entry name" value="URG4-RELATED"/>
    <property type="match status" value="1"/>
</dbReference>
<feature type="domain" description="VWFA" evidence="3">
    <location>
        <begin position="1236"/>
        <end position="1436"/>
    </location>
</feature>
<dbReference type="Gene3D" id="3.40.50.410">
    <property type="entry name" value="von Willebrand factor, type A domain"/>
    <property type="match status" value="1"/>
</dbReference>
<dbReference type="Proteomes" id="UP000266861">
    <property type="component" value="Unassembled WGS sequence"/>
</dbReference>
<comment type="caution">
    <text evidence="4">The sequence shown here is derived from an EMBL/GenBank/DDBJ whole genome shotgun (WGS) entry which is preliminary data.</text>
</comment>
<dbReference type="SUPFAM" id="SSF53300">
    <property type="entry name" value="vWA-like"/>
    <property type="match status" value="1"/>
</dbReference>
<dbReference type="InterPro" id="IPR006553">
    <property type="entry name" value="Leu-rich_rpt_Cys-con_subtyp"/>
</dbReference>
<dbReference type="EMBL" id="PQFF01000204">
    <property type="protein sequence ID" value="RHZ74826.1"/>
    <property type="molecule type" value="Genomic_DNA"/>
</dbReference>
<keyword evidence="5" id="KW-1185">Reference proteome</keyword>
<feature type="compositionally biased region" description="Low complexity" evidence="1">
    <location>
        <begin position="601"/>
        <end position="610"/>
    </location>
</feature>
<keyword evidence="2" id="KW-1133">Transmembrane helix</keyword>
<evidence type="ECO:0000313" key="5">
    <source>
        <dbReference type="Proteomes" id="UP000266861"/>
    </source>
</evidence>
<dbReference type="Pfam" id="PF13519">
    <property type="entry name" value="VWA_2"/>
    <property type="match status" value="1"/>
</dbReference>
<organism evidence="4 5">
    <name type="scientific">Diversispora epigaea</name>
    <dbReference type="NCBI Taxonomy" id="1348612"/>
    <lineage>
        <taxon>Eukaryota</taxon>
        <taxon>Fungi</taxon>
        <taxon>Fungi incertae sedis</taxon>
        <taxon>Mucoromycota</taxon>
        <taxon>Glomeromycotina</taxon>
        <taxon>Glomeromycetes</taxon>
        <taxon>Diversisporales</taxon>
        <taxon>Diversisporaceae</taxon>
        <taxon>Diversispora</taxon>
    </lineage>
</organism>
<dbReference type="Gene3D" id="3.80.10.10">
    <property type="entry name" value="Ribonuclease Inhibitor"/>
    <property type="match status" value="1"/>
</dbReference>
<name>A0A397IM53_9GLOM</name>
<evidence type="ECO:0000313" key="4">
    <source>
        <dbReference type="EMBL" id="RHZ74826.1"/>
    </source>
</evidence>
<accession>A0A397IM53</accession>
<dbReference type="InterPro" id="IPR036465">
    <property type="entry name" value="vWFA_dom_sf"/>
</dbReference>
<proteinExistence type="predicted"/>
<gene>
    <name evidence="4" type="ORF">Glove_219g14</name>
</gene>
<sequence length="1566" mass="179999">MQRDSANKQEDLINDVEKTEITEEVVRAHIFFSENFTPNASMIIDVPLKNPSVELFQFSSFEMQQIHLTTIDQHNGSFQSLVTNISHAKTKYRFEKLSVEKTVGSVKIESHDPFTVHGQNTNFTNDINVRDSLVIGNEKRQVIEIISNNELRISNKSFESLEHGKWIKFEIEPRTTTNELLDVYSMVFTKYAIASPIGRTDSPLTLTVVMDLDSNELDIDEYEKRFQKYIKKSFEKFKQDTKKPIGHLKNFQSTCTIMKDLDLEGKYTKYKFGEYVVFVLRWAIELFCLIPIQIAVVRYNEFIPYRDGVSTQQPTLDDGSGLIGSVSKSISFGWYEPIFDYYADLKVKVISSMGEQSCESYLLNHCIGSTFDGSAMRCTEGVWMSLVRTDDTLYVALDFGGIILMLLITLKYDLMMPELKIKLLLLGLASFERSAQEETFLQLLNAALSNLVLVESHFAVSRDIPSMFQHFQGDVAKGDRSGIVDEFHSKFARIVDREEEDNFIAKLYRNKMCIYPWPMFTEKAFYTNIKIIKSQLDEQESQYENVRIFVEKIKVLMAKLKICDWGSIRATLITVRTLELKRFLKDAISYGYEQKEDDSSETSQESQSSKFESDPTIKCLMGHDDGIPIPDYDILLSDTFENVDNSLKLMPDTELILLKDGENFVKVSSNLREYFEKHIFARGSIPDSEWMVNLDKFFKLIINRRIRRVREWLTKNTSRFPKDHNEIYTTSCALDQEISRLNLFWNVCRLRCKNCGLACLKASRHDDDKGDAEHDCLTDHRCLSKCEFKEAHNDGIPKCNKFAGHQGKHRCPVKHSCGAPCTYSKKGNCEKSCAKDAGHQEVKGNKIHLCESLKHFCGDPCSLKVKPTKGKPYECRNTCTLPCEFPHTRHECQSVVCPIKCPVGNCQQLCESRNHFHSLEKDVDHFCGNEHPCLELCEEKGVCKIVTEPKKEAEYESDMTLFYYRDGSFTKYTQIHQRLQCCIMIPPYKFDHKGEGNHVHGKVHVCNPECPNDNGNHIKEENKKQKFHYCDQRCPNCAYYCTLPYDHGLKHNTKHSTVHGNMFLTTFTNEDAEFEFDCQLNIGVGRDFVLCHKLCENAGRHRHIDYCVNPIFCKIASDGKKDGVLEHINAMISPNPERKKDYISHRVFWERTNFQDPYSKDDRDNFKKCDHECPDEKHHKVNEYSGKEPIKSYCTLEIFHSGLNPASRPPNDIGYISADGHHFLCENPATSFGDFHIVFVVDRSGSMRNADCKPLCISTRTYGLRNSHNNRLGAVYEAVYNFIVTRRNSRAVQNTVSLVLFDSSAIRVFENRSLTNSDELLQIMVTYYYASGGSSYAAGINTASTIIQNYYDPLKTNVVIFLSDGGCEAAEKEVHSLCSQERNRGSYLYLYTVMFAGDRDNGQSLKRMADIAKEYLPQTKDRQSLTCKYVHAVDEIKLTEYFTYQLSDKFKSNGIWIRIIQFKNSRISACGNVTDLKAIAYSCQNLEYLDAIYLMNLFVILFVIAENSKSIINVALQFCPKLQHTTIGIIARLCPNLNYLDLEYCENISKKAIKQIYSRDAQFFIK</sequence>
<dbReference type="STRING" id="1348612.A0A397IM53"/>
<keyword evidence="2" id="KW-0812">Transmembrane</keyword>
<dbReference type="SMART" id="SM00327">
    <property type="entry name" value="VWA"/>
    <property type="match status" value="1"/>
</dbReference>
<dbReference type="InterPro" id="IPR032675">
    <property type="entry name" value="LRR_dom_sf"/>
</dbReference>
<dbReference type="CDD" id="cd00198">
    <property type="entry name" value="vWFA"/>
    <property type="match status" value="1"/>
</dbReference>
<feature type="transmembrane region" description="Helical" evidence="2">
    <location>
        <begin position="275"/>
        <end position="296"/>
    </location>
</feature>
<feature type="region of interest" description="Disordered" evidence="1">
    <location>
        <begin position="595"/>
        <end position="615"/>
    </location>
</feature>
<protein>
    <recommendedName>
        <fullName evidence="3">VWFA domain-containing protein</fullName>
    </recommendedName>
</protein>
<dbReference type="PANTHER" id="PTHR22796:SF1">
    <property type="entry name" value="VWFA DOMAIN-CONTAINING PROTEIN"/>
    <property type="match status" value="1"/>
</dbReference>
<keyword evidence="2" id="KW-0472">Membrane</keyword>
<dbReference type="OrthoDB" id="2343366at2759"/>
<evidence type="ECO:0000256" key="2">
    <source>
        <dbReference type="SAM" id="Phobius"/>
    </source>
</evidence>